<keyword evidence="3 5" id="KW-0479">Metal-binding</keyword>
<proteinExistence type="inferred from homology"/>
<dbReference type="InterPro" id="IPR050182">
    <property type="entry name" value="Cytochrome_P450_fam2"/>
</dbReference>
<evidence type="ECO:0000256" key="6">
    <source>
        <dbReference type="SAM" id="Phobius"/>
    </source>
</evidence>
<keyword evidence="8" id="KW-1185">Reference proteome</keyword>
<dbReference type="PANTHER" id="PTHR24300:SF397">
    <property type="entry name" value="CYTOCHROME P450 2U1"/>
    <property type="match status" value="1"/>
</dbReference>
<evidence type="ECO:0000313" key="8">
    <source>
        <dbReference type="Proteomes" id="UP001642483"/>
    </source>
</evidence>
<reference evidence="7 8" key="1">
    <citation type="submission" date="2024-02" db="EMBL/GenBank/DDBJ databases">
        <authorList>
            <person name="Daric V."/>
            <person name="Darras S."/>
        </authorList>
    </citation>
    <scope>NUCLEOTIDE SEQUENCE [LARGE SCALE GENOMIC DNA]</scope>
</reference>
<keyword evidence="6" id="KW-1133">Transmembrane helix</keyword>
<comment type="caution">
    <text evidence="7">The sequence shown here is derived from an EMBL/GenBank/DDBJ whole genome shotgun (WGS) entry which is preliminary data.</text>
</comment>
<comment type="cofactor">
    <cofactor evidence="1">
        <name>heme</name>
        <dbReference type="ChEBI" id="CHEBI:30413"/>
    </cofactor>
</comment>
<evidence type="ECO:0008006" key="9">
    <source>
        <dbReference type="Google" id="ProtNLM"/>
    </source>
</evidence>
<feature type="transmembrane region" description="Helical" evidence="6">
    <location>
        <begin position="6"/>
        <end position="24"/>
    </location>
</feature>
<dbReference type="InterPro" id="IPR002401">
    <property type="entry name" value="Cyt_P450_E_grp-I"/>
</dbReference>
<evidence type="ECO:0000256" key="2">
    <source>
        <dbReference type="ARBA" id="ARBA00010617"/>
    </source>
</evidence>
<organism evidence="7 8">
    <name type="scientific">Clavelina lepadiformis</name>
    <name type="common">Light-bulb sea squirt</name>
    <name type="synonym">Ascidia lepadiformis</name>
    <dbReference type="NCBI Taxonomy" id="159417"/>
    <lineage>
        <taxon>Eukaryota</taxon>
        <taxon>Metazoa</taxon>
        <taxon>Chordata</taxon>
        <taxon>Tunicata</taxon>
        <taxon>Ascidiacea</taxon>
        <taxon>Aplousobranchia</taxon>
        <taxon>Clavelinidae</taxon>
        <taxon>Clavelina</taxon>
    </lineage>
</organism>
<keyword evidence="5" id="KW-0503">Monooxygenase</keyword>
<evidence type="ECO:0000256" key="4">
    <source>
        <dbReference type="ARBA" id="ARBA00023004"/>
    </source>
</evidence>
<dbReference type="InterPro" id="IPR036396">
    <property type="entry name" value="Cyt_P450_sf"/>
</dbReference>
<evidence type="ECO:0000256" key="1">
    <source>
        <dbReference type="ARBA" id="ARBA00001971"/>
    </source>
</evidence>
<keyword evidence="5" id="KW-0349">Heme</keyword>
<dbReference type="Gene3D" id="1.10.630.10">
    <property type="entry name" value="Cytochrome P450"/>
    <property type="match status" value="1"/>
</dbReference>
<gene>
    <name evidence="7" type="ORF">CVLEPA_LOCUS24844</name>
</gene>
<keyword evidence="4 5" id="KW-0408">Iron</keyword>
<dbReference type="SUPFAM" id="SSF48264">
    <property type="entry name" value="Cytochrome P450"/>
    <property type="match status" value="1"/>
</dbReference>
<keyword evidence="6" id="KW-0812">Transmembrane</keyword>
<keyword evidence="6" id="KW-0472">Membrane</keyword>
<comment type="similarity">
    <text evidence="2 5">Belongs to the cytochrome P450 family.</text>
</comment>
<dbReference type="InterPro" id="IPR017972">
    <property type="entry name" value="Cyt_P450_CS"/>
</dbReference>
<keyword evidence="5" id="KW-0560">Oxidoreductase</keyword>
<evidence type="ECO:0000256" key="5">
    <source>
        <dbReference type="RuleBase" id="RU000461"/>
    </source>
</evidence>
<sequence length="490" mass="56429">MIVEAVVIVFIAIASVSYCLLTWYRRPSSSPPGPRGIPILGNALFLRKDPHVTLRDWGRKYGKVMSVRIGRKDWVVINDYESLHQAFVKELVKFAGHPDTPVLKGFSDGYHGILFADYGPLWLSQRKFAISTLRRFEVGKRNVETNCLDELSYLTDFIRLQNGQAFDMTDLLHKATANIICHGVFGKRFEYEDSTFCKLLDLLKLFVDKDISEWFQAGILFPPLRHIPPVSTSCDLMLKARQDILDITENIVDDHKNTFKKEVMRDFIDCFLKEMKSGKEHFTHKQLLHVVSDLFMAGAHTTTNTLRWYLHCFLHYPEVQNKLRKEIFAVIGPPSQINMSHLPNMPYINAFIQECNRFYTLLPLIFHQTSEDAKLCGFFIPKKTGVLANIWSIHNDPNYFEEPHKFNPERFIDERGNFVSSKYVIPFNIGGRKCLGERLARMELFLFLVTIVQNFEVLPDPEATALPDTSPVFEFPVLAAPSFKIVAQEL</sequence>
<evidence type="ECO:0000313" key="7">
    <source>
        <dbReference type="EMBL" id="CAK8692099.1"/>
    </source>
</evidence>
<accession>A0ABP0GN62</accession>
<dbReference type="Pfam" id="PF00067">
    <property type="entry name" value="p450"/>
    <property type="match status" value="1"/>
</dbReference>
<protein>
    <recommendedName>
        <fullName evidence="9">Cytochrome P450</fullName>
    </recommendedName>
</protein>
<evidence type="ECO:0000256" key="3">
    <source>
        <dbReference type="ARBA" id="ARBA00022723"/>
    </source>
</evidence>
<dbReference type="PROSITE" id="PS00086">
    <property type="entry name" value="CYTOCHROME_P450"/>
    <property type="match status" value="1"/>
</dbReference>
<dbReference type="PRINTS" id="PR00463">
    <property type="entry name" value="EP450I"/>
</dbReference>
<dbReference type="PRINTS" id="PR00385">
    <property type="entry name" value="P450"/>
</dbReference>
<dbReference type="Proteomes" id="UP001642483">
    <property type="component" value="Unassembled WGS sequence"/>
</dbReference>
<name>A0ABP0GN62_CLALP</name>
<dbReference type="EMBL" id="CAWYQH010000130">
    <property type="protein sequence ID" value="CAK8692099.1"/>
    <property type="molecule type" value="Genomic_DNA"/>
</dbReference>
<dbReference type="PANTHER" id="PTHR24300">
    <property type="entry name" value="CYTOCHROME P450 508A4-RELATED"/>
    <property type="match status" value="1"/>
</dbReference>
<dbReference type="InterPro" id="IPR001128">
    <property type="entry name" value="Cyt_P450"/>
</dbReference>